<evidence type="ECO:0000256" key="4">
    <source>
        <dbReference type="ARBA" id="ARBA00022989"/>
    </source>
</evidence>
<evidence type="ECO:0000313" key="8">
    <source>
        <dbReference type="EMBL" id="PWZ74323.1"/>
    </source>
</evidence>
<dbReference type="EMBL" id="CP066884">
    <property type="protein sequence ID" value="QQM98708.1"/>
    <property type="molecule type" value="Genomic_DNA"/>
</dbReference>
<feature type="transmembrane region" description="Helical" evidence="6">
    <location>
        <begin position="34"/>
        <end position="56"/>
    </location>
</feature>
<evidence type="ECO:0000313" key="13">
    <source>
        <dbReference type="Proteomes" id="UP000595859"/>
    </source>
</evidence>
<dbReference type="Proteomes" id="UP000595859">
    <property type="component" value="Chromosome"/>
</dbReference>
<dbReference type="GO" id="GO:0005886">
    <property type="term" value="C:plasma membrane"/>
    <property type="evidence" value="ECO:0007669"/>
    <property type="project" value="UniProtKB-SubCell"/>
</dbReference>
<dbReference type="AlphaFoldDB" id="A0A166N699"/>
<dbReference type="RefSeq" id="WP_014613341.1">
    <property type="nucleotide sequence ID" value="NZ_AP019372.1"/>
</dbReference>
<comment type="subcellular location">
    <subcellularLocation>
        <location evidence="1">Cell membrane</location>
        <topology evidence="1">Multi-pass membrane protein</topology>
    </subcellularLocation>
</comment>
<evidence type="ECO:0000313" key="14">
    <source>
        <dbReference type="Proteomes" id="UP000600220"/>
    </source>
</evidence>
<dbReference type="EMBL" id="QEIT01000038">
    <property type="protein sequence ID" value="PWZ74323.1"/>
    <property type="molecule type" value="Genomic_DNA"/>
</dbReference>
<evidence type="ECO:0000313" key="12">
    <source>
        <dbReference type="Proteomes" id="UP000256409"/>
    </source>
</evidence>
<sequence>MNRFYKMFQPFLTYYATILAGLLILYSLDVQQPIVLGLIVGIIASIVNTCIFEYYLWRAKRFSAEPISTGNGWRYLVAILACVIWVLFQAQIHILGVLIGLMVSYVLMVFRPLLKKES</sequence>
<dbReference type="Proteomes" id="UP000256409">
    <property type="component" value="Unassembled WGS sequence"/>
</dbReference>
<organism evidence="10 12">
    <name type="scientific">Staphylococcus pseudintermedius</name>
    <dbReference type="NCBI Taxonomy" id="283734"/>
    <lineage>
        <taxon>Bacteria</taxon>
        <taxon>Bacillati</taxon>
        <taxon>Bacillota</taxon>
        <taxon>Bacilli</taxon>
        <taxon>Bacillales</taxon>
        <taxon>Staphylococcaceae</taxon>
        <taxon>Staphylococcus</taxon>
        <taxon>Staphylococcus intermedius group</taxon>
    </lineage>
</organism>
<name>A0A166N699_STAPS</name>
<evidence type="ECO:0000313" key="11">
    <source>
        <dbReference type="Proteomes" id="UP000246800"/>
    </source>
</evidence>
<evidence type="ECO:0000256" key="2">
    <source>
        <dbReference type="ARBA" id="ARBA00022475"/>
    </source>
</evidence>
<reference evidence="10" key="2">
    <citation type="journal article" date="2018" name="Vet. Microbiol.">
        <title>Methicillin-resistant staphylococci amongst veterinary personnel, personnel-owned pets, patients and the hospital environment of two small animal veterinary hospitals.</title>
        <authorList>
            <person name="Worthing K.A."/>
            <person name="Brown J."/>
            <person name="Gerber L."/>
            <person name="Abraham S."/>
            <person name="Trott D."/>
            <person name="Norris J.M."/>
        </authorList>
    </citation>
    <scope>NUCLEOTIDE SEQUENCE</scope>
    <source>
        <strain evidence="10">ST496-2</strain>
    </source>
</reference>
<evidence type="ECO:0000313" key="7">
    <source>
        <dbReference type="EMBL" id="EGQ4385371.1"/>
    </source>
</evidence>
<proteinExistence type="predicted"/>
<accession>A0A166N699</accession>
<protein>
    <submittedName>
        <fullName evidence="9">ATP synthase subunit I</fullName>
    </submittedName>
</protein>
<feature type="transmembrane region" description="Helical" evidence="6">
    <location>
        <begin position="72"/>
        <end position="88"/>
    </location>
</feature>
<dbReference type="Pfam" id="PF03899">
    <property type="entry name" value="ATP-synt_I"/>
    <property type="match status" value="1"/>
</dbReference>
<keyword evidence="4 6" id="KW-1133">Transmembrane helix</keyword>
<evidence type="ECO:0000256" key="6">
    <source>
        <dbReference type="SAM" id="Phobius"/>
    </source>
</evidence>
<evidence type="ECO:0000256" key="5">
    <source>
        <dbReference type="ARBA" id="ARBA00023136"/>
    </source>
</evidence>
<dbReference type="InterPro" id="IPR005598">
    <property type="entry name" value="ATP_synth_I"/>
</dbReference>
<dbReference type="EMBL" id="AAXKXX010000016">
    <property type="protein sequence ID" value="EGQ4385371.1"/>
    <property type="molecule type" value="Genomic_DNA"/>
</dbReference>
<reference evidence="7 14" key="4">
    <citation type="submission" date="2018-11" db="EMBL/GenBank/DDBJ databases">
        <authorList>
            <consortium name="Veterinary Laboratory Investigation and Response Network"/>
        </authorList>
    </citation>
    <scope>NUCLEOTIDE SEQUENCE [LARGE SCALE GENOMIC DNA]</scope>
    <source>
        <strain evidence="7 14">SPSE-18-VL-LA-PA-Ryan-0021</strain>
    </source>
</reference>
<feature type="transmembrane region" description="Helical" evidence="6">
    <location>
        <begin position="94"/>
        <end position="114"/>
    </location>
</feature>
<keyword evidence="3 6" id="KW-0812">Transmembrane</keyword>
<dbReference type="eggNOG" id="ENOG50334YY">
    <property type="taxonomic scope" value="Bacteria"/>
</dbReference>
<dbReference type="GeneID" id="93823447"/>
<dbReference type="EMBL" id="QQPC01000065">
    <property type="protein sequence ID" value="REA80832.1"/>
    <property type="molecule type" value="Genomic_DNA"/>
</dbReference>
<evidence type="ECO:0000256" key="3">
    <source>
        <dbReference type="ARBA" id="ARBA00022692"/>
    </source>
</evidence>
<gene>
    <name evidence="8" type="ORF">DD902_08690</name>
    <name evidence="10" type="ORF">DV961_09555</name>
    <name evidence="7" type="ORF">EGV54_09740</name>
    <name evidence="9" type="ORF">JGZ15_03355</name>
</gene>
<evidence type="ECO:0000313" key="9">
    <source>
        <dbReference type="EMBL" id="QQM98708.1"/>
    </source>
</evidence>
<evidence type="ECO:0000256" key="1">
    <source>
        <dbReference type="ARBA" id="ARBA00004651"/>
    </source>
</evidence>
<feature type="transmembrane region" description="Helical" evidence="6">
    <location>
        <begin position="12"/>
        <end position="28"/>
    </location>
</feature>
<reference evidence="8 11" key="1">
    <citation type="journal article" date="2018" name="Vet. Microbiol.">
        <title>Clonal diversity and geographic distribution of methicillin-resistant Staphylococcus pseudintermedius from Australian animals: Discovery of novel sequence types.</title>
        <authorList>
            <person name="Worthing K.A."/>
            <person name="Abraham S."/>
            <person name="Coombs G.W."/>
            <person name="Pang S."/>
            <person name="Saputra S."/>
            <person name="Jordan D."/>
            <person name="Trott D.J."/>
            <person name="Norris J.M."/>
        </authorList>
    </citation>
    <scope>NUCLEOTIDE SEQUENCE [LARGE SCALE GENOMIC DNA]</scope>
    <source>
        <strain evidence="8 11">ST525 1</strain>
    </source>
</reference>
<keyword evidence="2" id="KW-1003">Cell membrane</keyword>
<dbReference type="Proteomes" id="UP000246800">
    <property type="component" value="Unassembled WGS sequence"/>
</dbReference>
<reference evidence="9 13" key="5">
    <citation type="submission" date="2020-12" db="EMBL/GenBank/DDBJ databases">
        <title>Whole genome sequencing and de novo assembly of Staphylococcus pseudintermedius: a novel pangenome approach to unravel pathogenesis of canine pyoderma.</title>
        <authorList>
            <person name="Ferrer L."/>
            <person name="Perez D."/>
            <person name="Fonticoba R."/>
            <person name="Vines J."/>
            <person name="Fabregas N."/>
            <person name="Madronero S."/>
            <person name="Meroni G."/>
            <person name="Martino P."/>
            <person name="Martinez S."/>
            <person name="Cusco A."/>
            <person name="Migura L."/>
            <person name="Francino O."/>
        </authorList>
    </citation>
    <scope>NUCLEOTIDE SEQUENCE [LARGE SCALE GENOMIC DNA]</scope>
    <source>
        <strain evidence="9 13">HSP080</strain>
    </source>
</reference>
<evidence type="ECO:0000313" key="10">
    <source>
        <dbReference type="EMBL" id="REA80832.1"/>
    </source>
</evidence>
<keyword evidence="5 6" id="KW-0472">Membrane</keyword>
<dbReference type="Proteomes" id="UP000600220">
    <property type="component" value="Unassembled WGS sequence"/>
</dbReference>
<dbReference type="OrthoDB" id="2418190at2"/>
<keyword evidence="14" id="KW-1185">Reference proteome</keyword>
<reference evidence="12" key="3">
    <citation type="journal article" date="2018" name="Vet. Microbiol.">
        <title>Molecular epidemiology of methicillin-resistant staphylococci amongst veterinary personnel, personnel-owned pets, patients and the hospital environment of two companion animal veterinary hospitals.</title>
        <authorList>
            <person name="Worthing K.A."/>
            <person name="Brown J."/>
            <person name="Gerber L."/>
            <person name="Abraham S."/>
            <person name="Trott D."/>
            <person name="Norris J.M."/>
        </authorList>
    </citation>
    <scope>NUCLEOTIDE SEQUENCE [LARGE SCALE GENOMIC DNA]</scope>
    <source>
        <strain evidence="12">ST496-2</strain>
    </source>
</reference>
<dbReference type="OMA" id="YIQYYLY"/>